<accession>A0A3B1A4Y4</accession>
<name>A0A3B1A4Y4_9ZZZZ</name>
<proteinExistence type="predicted"/>
<evidence type="ECO:0000313" key="1">
    <source>
        <dbReference type="EMBL" id="VAW94802.1"/>
    </source>
</evidence>
<organism evidence="1">
    <name type="scientific">hydrothermal vent metagenome</name>
    <dbReference type="NCBI Taxonomy" id="652676"/>
    <lineage>
        <taxon>unclassified sequences</taxon>
        <taxon>metagenomes</taxon>
        <taxon>ecological metagenomes</taxon>
    </lineage>
</organism>
<protein>
    <submittedName>
        <fullName evidence="1">Uncharacterized protein</fullName>
    </submittedName>
</protein>
<sequence>MRILPLLTTMMIFSFSLSSYATEEEDLAEMQKQMNAEVMSKPFLAEQTEKVNAYIKEAMKKNIKPKVYKGNHWRRGYTCRDMLRWSWTEYRNCRYYYTYHGSYYPYY</sequence>
<dbReference type="EMBL" id="UOFS01000019">
    <property type="protein sequence ID" value="VAW94802.1"/>
    <property type="molecule type" value="Genomic_DNA"/>
</dbReference>
<gene>
    <name evidence="1" type="ORF">MNBD_GAMMA22-1646</name>
</gene>
<reference evidence="1" key="1">
    <citation type="submission" date="2018-06" db="EMBL/GenBank/DDBJ databases">
        <authorList>
            <person name="Zhirakovskaya E."/>
        </authorList>
    </citation>
    <scope>NUCLEOTIDE SEQUENCE</scope>
</reference>
<dbReference type="AlphaFoldDB" id="A0A3B1A4Y4"/>